<keyword evidence="2" id="KW-1185">Reference proteome</keyword>
<proteinExistence type="predicted"/>
<dbReference type="Proteomes" id="UP001177021">
    <property type="component" value="Unassembled WGS sequence"/>
</dbReference>
<sequence length="698" mass="80726">MGEPPDELKTNIDEPDSVNVVEHVIVQPNVVELVIAQPNVVEPGDDVVEPSDNEHKVDTGKYFYEAPYCKERDELIKWCRNEAKKAGFTIVIAKSDNGSYRRKRYFVLGCERGGEYKERKRKLKNEDTATRKCNCRFRLRGYFLSTQVWSLNVVNGEHNHELSNNHEGHILAGRLQPEEKEVVCELTRNLVAPKNILSTLKGRNPETKISMKAVYNARQRLKKELRGEMTEMQQLMKCCESNKYFHKCRTVGDSTTIQDIFWAHPESVILFNTFPTVLMLDSTYKTNKYKMPLFEIVGVTSTEKSYNVGFAYIANEKEEDFIWALETCRSLLKSKHTVPKVKEKIVSVWTNRVMHIGNTTTNRVESQHGVLKQYLPDCKGDLVKGWEATNEMVSNQLIKIKTSFGQSTSAVEHYFKKHFLYPKLVYNISRQALHFIRDEEIRSRECGKNRKKCGCVMKITYGLPCACLIALKIDKKLPIRLDEINTHWKRLQIDEADDGQVDCSKEFRVIQERLRLSNQSMQLQIRDQLRQIAFPEITSLTAPVKQVDTKGAKKRAKSSKCNSSTTRSPSYWEHIDARYPDNRYVANHLATPFEFSIKLRGRKDPFTLHLRNTITTVGELKFKIEDMYAFKYGKEIKIHNIAFYESYIDLADDSVGGFDDAPKKYHWKALDSDYVVQLMFVTIEADPTPYHLYATLIV</sequence>
<protein>
    <submittedName>
        <fullName evidence="1">Uncharacterized protein</fullName>
    </submittedName>
</protein>
<evidence type="ECO:0000313" key="2">
    <source>
        <dbReference type="Proteomes" id="UP001177021"/>
    </source>
</evidence>
<dbReference type="EMBL" id="CASHSV030000001">
    <property type="protein sequence ID" value="CAJ2628044.1"/>
    <property type="molecule type" value="Genomic_DNA"/>
</dbReference>
<organism evidence="1 2">
    <name type="scientific">Trifolium pratense</name>
    <name type="common">Red clover</name>
    <dbReference type="NCBI Taxonomy" id="57577"/>
    <lineage>
        <taxon>Eukaryota</taxon>
        <taxon>Viridiplantae</taxon>
        <taxon>Streptophyta</taxon>
        <taxon>Embryophyta</taxon>
        <taxon>Tracheophyta</taxon>
        <taxon>Spermatophyta</taxon>
        <taxon>Magnoliopsida</taxon>
        <taxon>eudicotyledons</taxon>
        <taxon>Gunneridae</taxon>
        <taxon>Pentapetalae</taxon>
        <taxon>rosids</taxon>
        <taxon>fabids</taxon>
        <taxon>Fabales</taxon>
        <taxon>Fabaceae</taxon>
        <taxon>Papilionoideae</taxon>
        <taxon>50 kb inversion clade</taxon>
        <taxon>NPAAA clade</taxon>
        <taxon>Hologalegina</taxon>
        <taxon>IRL clade</taxon>
        <taxon>Trifolieae</taxon>
        <taxon>Trifolium</taxon>
    </lineage>
</organism>
<gene>
    <name evidence="1" type="ORF">MILVUS5_LOCUS365</name>
</gene>
<evidence type="ECO:0000313" key="1">
    <source>
        <dbReference type="EMBL" id="CAJ2628044.1"/>
    </source>
</evidence>
<accession>A0ACB0I7K9</accession>
<reference evidence="1" key="1">
    <citation type="submission" date="2023-10" db="EMBL/GenBank/DDBJ databases">
        <authorList>
            <person name="Rodriguez Cubillos JULIANA M."/>
            <person name="De Vega J."/>
        </authorList>
    </citation>
    <scope>NUCLEOTIDE SEQUENCE</scope>
</reference>
<name>A0ACB0I7K9_TRIPR</name>
<comment type="caution">
    <text evidence="1">The sequence shown here is derived from an EMBL/GenBank/DDBJ whole genome shotgun (WGS) entry which is preliminary data.</text>
</comment>